<comment type="caution">
    <text evidence="3">The sequence shown here is derived from an EMBL/GenBank/DDBJ whole genome shotgun (WGS) entry which is preliminary data.</text>
</comment>
<evidence type="ECO:0000259" key="2">
    <source>
        <dbReference type="PROSITE" id="PS51168"/>
    </source>
</evidence>
<dbReference type="InterPro" id="IPR051331">
    <property type="entry name" value="Chorismate_mutase-related"/>
</dbReference>
<dbReference type="Pfam" id="PF01817">
    <property type="entry name" value="CM_2"/>
    <property type="match status" value="1"/>
</dbReference>
<dbReference type="GO" id="GO:0004106">
    <property type="term" value="F:chorismate mutase activity"/>
    <property type="evidence" value="ECO:0007669"/>
    <property type="project" value="InterPro"/>
</dbReference>
<evidence type="ECO:0000313" key="4">
    <source>
        <dbReference type="Proteomes" id="UP000176609"/>
    </source>
</evidence>
<dbReference type="InterPro" id="IPR036979">
    <property type="entry name" value="CM_dom_sf"/>
</dbReference>
<organism evidence="3 4">
    <name type="scientific">Candidatus Gottesmanbacteria bacterium RIFCSPLOWO2_01_FULL_39_12b</name>
    <dbReference type="NCBI Taxonomy" id="1798388"/>
    <lineage>
        <taxon>Bacteria</taxon>
        <taxon>Candidatus Gottesmaniibacteriota</taxon>
    </lineage>
</organism>
<dbReference type="PROSITE" id="PS51168">
    <property type="entry name" value="CHORISMATE_MUT_2"/>
    <property type="match status" value="1"/>
</dbReference>
<dbReference type="InterPro" id="IPR036263">
    <property type="entry name" value="Chorismate_II_sf"/>
</dbReference>
<dbReference type="PANTHER" id="PTHR38041">
    <property type="entry name" value="CHORISMATE MUTASE"/>
    <property type="match status" value="1"/>
</dbReference>
<protein>
    <recommendedName>
        <fullName evidence="2">Chorismate mutase domain-containing protein</fullName>
    </recommendedName>
</protein>
<sequence>MMTLDNLRSKIDQIDSKLLELISQRLKLVKEIGILKKQSDKKIQNRNREKEILNIVLLNAAHLDLDGKMIAKIWKIIIEQSKLIQNKYL</sequence>
<accession>A0A1F6AQE6</accession>
<evidence type="ECO:0000313" key="3">
    <source>
        <dbReference type="EMBL" id="OGG26914.1"/>
    </source>
</evidence>
<dbReference type="PANTHER" id="PTHR38041:SF1">
    <property type="entry name" value="CHORISMATE MUTASE"/>
    <property type="match status" value="1"/>
</dbReference>
<name>A0A1F6AQE6_9BACT</name>
<gene>
    <name evidence="3" type="ORF">A2960_02085</name>
</gene>
<reference evidence="3 4" key="1">
    <citation type="journal article" date="2016" name="Nat. Commun.">
        <title>Thousands of microbial genomes shed light on interconnected biogeochemical processes in an aquifer system.</title>
        <authorList>
            <person name="Anantharaman K."/>
            <person name="Brown C.T."/>
            <person name="Hug L.A."/>
            <person name="Sharon I."/>
            <person name="Castelle C.J."/>
            <person name="Probst A.J."/>
            <person name="Thomas B.C."/>
            <person name="Singh A."/>
            <person name="Wilkins M.J."/>
            <person name="Karaoz U."/>
            <person name="Brodie E.L."/>
            <person name="Williams K.H."/>
            <person name="Hubbard S.S."/>
            <person name="Banfield J.F."/>
        </authorList>
    </citation>
    <scope>NUCLEOTIDE SEQUENCE [LARGE SCALE GENOMIC DNA]</scope>
</reference>
<keyword evidence="1" id="KW-0413">Isomerase</keyword>
<dbReference type="InterPro" id="IPR002701">
    <property type="entry name" value="CM_II_prokaryot"/>
</dbReference>
<dbReference type="SUPFAM" id="SSF48600">
    <property type="entry name" value="Chorismate mutase II"/>
    <property type="match status" value="1"/>
</dbReference>
<dbReference type="Gene3D" id="1.20.59.10">
    <property type="entry name" value="Chorismate mutase"/>
    <property type="match status" value="1"/>
</dbReference>
<dbReference type="AlphaFoldDB" id="A0A1F6AQE6"/>
<dbReference type="EMBL" id="MFJR01000007">
    <property type="protein sequence ID" value="OGG26914.1"/>
    <property type="molecule type" value="Genomic_DNA"/>
</dbReference>
<dbReference type="Proteomes" id="UP000176609">
    <property type="component" value="Unassembled WGS sequence"/>
</dbReference>
<dbReference type="SMART" id="SM00830">
    <property type="entry name" value="CM_2"/>
    <property type="match status" value="1"/>
</dbReference>
<proteinExistence type="predicted"/>
<evidence type="ECO:0000256" key="1">
    <source>
        <dbReference type="ARBA" id="ARBA00023235"/>
    </source>
</evidence>
<dbReference type="GO" id="GO:0046417">
    <property type="term" value="P:chorismate metabolic process"/>
    <property type="evidence" value="ECO:0007669"/>
    <property type="project" value="InterPro"/>
</dbReference>
<feature type="domain" description="Chorismate mutase" evidence="2">
    <location>
        <begin position="1"/>
        <end position="89"/>
    </location>
</feature>
<dbReference type="GO" id="GO:0009697">
    <property type="term" value="P:salicylic acid biosynthetic process"/>
    <property type="evidence" value="ECO:0007669"/>
    <property type="project" value="TreeGrafter"/>
</dbReference>